<comment type="caution">
    <text evidence="2">The sequence shown here is derived from an EMBL/GenBank/DDBJ whole genome shotgun (WGS) entry which is preliminary data.</text>
</comment>
<dbReference type="RefSeq" id="WP_349217006.1">
    <property type="nucleotide sequence ID" value="NZ_JBBMFA010000111.1"/>
</dbReference>
<evidence type="ECO:0000313" key="2">
    <source>
        <dbReference type="EMBL" id="MEQ2521546.1"/>
    </source>
</evidence>
<keyword evidence="1" id="KW-0472">Membrane</keyword>
<gene>
    <name evidence="2" type="ORF">WMO24_14080</name>
</gene>
<keyword evidence="1" id="KW-0812">Transmembrane</keyword>
<evidence type="ECO:0000313" key="3">
    <source>
        <dbReference type="Proteomes" id="UP001477672"/>
    </source>
</evidence>
<dbReference type="Proteomes" id="UP001477672">
    <property type="component" value="Unassembled WGS sequence"/>
</dbReference>
<proteinExistence type="predicted"/>
<evidence type="ECO:0000256" key="1">
    <source>
        <dbReference type="SAM" id="Phobius"/>
    </source>
</evidence>
<keyword evidence="3" id="KW-1185">Reference proteome</keyword>
<sequence>MKHKALEAAFFIEKQEDKSMQKLYSLCKKRLQPLFCATAGILYMTMLTAQPVFAEDVATGGENIWSRFSTIMQDVYGELVAISTIVAVTVASIALIIRMVSRNQRAVDEATGWLKRIVITWIVLNSLGFIVAYLQPLISGGQYTP</sequence>
<accession>A0ABV1GI53</accession>
<reference evidence="2 3" key="1">
    <citation type="submission" date="2024-03" db="EMBL/GenBank/DDBJ databases">
        <title>Human intestinal bacterial collection.</title>
        <authorList>
            <person name="Pauvert C."/>
            <person name="Hitch T.C.A."/>
            <person name="Clavel T."/>
        </authorList>
    </citation>
    <scope>NUCLEOTIDE SEQUENCE [LARGE SCALE GENOMIC DNA]</scope>
    <source>
        <strain evidence="2 3">CLA-JM-H11</strain>
    </source>
</reference>
<organism evidence="2 3">
    <name type="scientific">Ruthenibacterium intestinale</name>
    <dbReference type="NCBI Taxonomy" id="3133163"/>
    <lineage>
        <taxon>Bacteria</taxon>
        <taxon>Bacillati</taxon>
        <taxon>Bacillota</taxon>
        <taxon>Clostridia</taxon>
        <taxon>Eubacteriales</taxon>
        <taxon>Oscillospiraceae</taxon>
        <taxon>Ruthenibacterium</taxon>
    </lineage>
</organism>
<evidence type="ECO:0008006" key="4">
    <source>
        <dbReference type="Google" id="ProtNLM"/>
    </source>
</evidence>
<feature type="transmembrane region" description="Helical" evidence="1">
    <location>
        <begin position="118"/>
        <end position="138"/>
    </location>
</feature>
<dbReference type="EMBL" id="JBBMFA010000111">
    <property type="protein sequence ID" value="MEQ2521546.1"/>
    <property type="molecule type" value="Genomic_DNA"/>
</dbReference>
<protein>
    <recommendedName>
        <fullName evidence="4">Fimbrial protein</fullName>
    </recommendedName>
</protein>
<feature type="transmembrane region" description="Helical" evidence="1">
    <location>
        <begin position="78"/>
        <end position="97"/>
    </location>
</feature>
<keyword evidence="1" id="KW-1133">Transmembrane helix</keyword>
<name>A0ABV1GI53_9FIRM</name>